<keyword evidence="11" id="KW-1185">Reference proteome</keyword>
<dbReference type="Gene3D" id="3.30.200.20">
    <property type="entry name" value="Phosphorylase Kinase, domain 1"/>
    <property type="match status" value="1"/>
</dbReference>
<feature type="compositionally biased region" description="Pro residues" evidence="8">
    <location>
        <begin position="1372"/>
        <end position="1384"/>
    </location>
</feature>
<evidence type="ECO:0000259" key="9">
    <source>
        <dbReference type="PROSITE" id="PS50011"/>
    </source>
</evidence>
<dbReference type="PROSITE" id="PS00107">
    <property type="entry name" value="PROTEIN_KINASE_ATP"/>
    <property type="match status" value="1"/>
</dbReference>
<feature type="compositionally biased region" description="Low complexity" evidence="8">
    <location>
        <begin position="1043"/>
        <end position="1069"/>
    </location>
</feature>
<evidence type="ECO:0000256" key="1">
    <source>
        <dbReference type="ARBA" id="ARBA00022527"/>
    </source>
</evidence>
<feature type="compositionally biased region" description="Low complexity" evidence="8">
    <location>
        <begin position="614"/>
        <end position="638"/>
    </location>
</feature>
<dbReference type="OrthoDB" id="9332038at2759"/>
<feature type="compositionally biased region" description="Gly residues" evidence="8">
    <location>
        <begin position="1032"/>
        <end position="1042"/>
    </location>
</feature>
<sequence length="1390" mass="146244">MLKKGTVAGSITTTATAVSLAAYPHGGAFHPYTKPLDGAPTNLQPRLSAPLRRLTSYINDSYRICNPGFRYMSSLNPRRVLTKPAQGVHNQNYDNANFDLILYVNDILGLQTKNRYVVLDLLGQGTFGQVVKCRKQDTGEIVAVKVVKNRPAYFNQGMFEVHILEVLNSRYNGDQHNIVQMVDSFMDRGHLCLVFELLSVNLFELIAQNQYKGLSTNLIRIFLRQILKALVVLEECGIIHCDLKPENILLRNTTTPHIKLIDFGSACYGHQTVYTYIQSRFYRSPEVLIGHPYTTSIDMWSLGCMAAELFLGIPLFPGHNEYNQLARIVEMQGDIPQHLLERGKFTPKFYNAIPIDSARFHFQMKSKEQWSEENNTKPRPTKRYFPADKRLGEIIQAYPCKKGITPQALDQEKRARVAFVDFIEGLLQIDPNERWTAEQAGQHPFVTGQPFTGPWTPPPRKPVTPLIAPPPFGPGVGPTARSPPALAPATASEPQLSSSLPPASLAINPPTAGQRRPGPLPMTTGGPPPPMGLPGGTGGGVGPVYSLVAAEKNAALGRRGSLPVAHDLSAMMPSGVPLMAGGGYPPPLPHGFGGPPPPYPPPGMQLQGPPPGHPASAGGNPRGGAQQQRPRGQQQQPQYPSPPSASSHIQRSPRSMPNMAPSGAYGQQPLMQAQHGQRGGGVPPGYADLIPSASVTLSTSPTTTATTTSSLPSSPKSSSALAADPAVAYYYDSSTYPPPEHGNAAGRGKPTLGPFQKQLDARNQHRRRSVSMDPKRQGLPKQRTQTAAAISAAAGEISAGGGGGVGGSGSGGKGKGSQRMTKGTQQGGGRGAFAADEPKGRGGAKAQDAKGHMQRAGSADGGEETTKGGGSGRGSGRRQRSVSNMEPVERNGSHNGDTHSSESPVGSPTSEMERLSLDGSSPESFIPSPSDTFNAALSSLTSTSSSSFSSSFALSSSAASATRSPKGPARQPNSSSSSSSSTSSSSHTSSSSSSSSSFSSTTSSATLGLSPESNARKRSPRSPRKQLPSSKLGGGGGAGGNLNGPSSLPLSSMSTAGASSSSLSARSRPPVSPRNKQPQTPQKGKARERSPPRTRAVIPPHHQMHPSPNHSNQAAVQSEDDGWDSRATEDLMFDEGSPYASSPTGMKSPPGAELGGGAVSNGSNSERAGVDMRQSNPISIAGGGGSYTGGRGFYAAQPSDASWSEWSTLQAPKFSLESSYGAKPPFPSAVGAGSSFSDSASSAIFGFSPSSMPSQGFFYSQPFPPHQQQGQPSFQPSTSNPSGMDPRYLGGPPPIVGTPLMGMVHSSFEVGTPGAGRGGPDDWASSSPRHPHHYQQHQHQHQQAYSSPYTARHPPQHHPHHPPSSSSSSSSAPPPVGGIRPPPASSAGED</sequence>
<evidence type="ECO:0000256" key="5">
    <source>
        <dbReference type="ARBA" id="ARBA00022777"/>
    </source>
</evidence>
<dbReference type="STRING" id="1257118.L8GPB8"/>
<feature type="region of interest" description="Disordered" evidence="8">
    <location>
        <begin position="1256"/>
        <end position="1390"/>
    </location>
</feature>
<keyword evidence="4 7" id="KW-0547">Nucleotide-binding</keyword>
<proteinExistence type="predicted"/>
<protein>
    <submittedName>
        <fullName evidence="10">Protein kinase domain containing protein</fullName>
    </submittedName>
</protein>
<feature type="compositionally biased region" description="Gly residues" evidence="8">
    <location>
        <begin position="1181"/>
        <end position="1192"/>
    </location>
</feature>
<keyword evidence="3" id="KW-0808">Transferase</keyword>
<feature type="compositionally biased region" description="Polar residues" evidence="8">
    <location>
        <begin position="918"/>
        <end position="933"/>
    </location>
</feature>
<dbReference type="FunFam" id="1.10.510.10:FF:000380">
    <property type="entry name" value="Serine/threonine-protein kinase ppk15"/>
    <property type="match status" value="1"/>
</dbReference>
<dbReference type="VEuPathDB" id="AmoebaDB:ACA1_365710"/>
<evidence type="ECO:0000313" key="11">
    <source>
        <dbReference type="Proteomes" id="UP000011083"/>
    </source>
</evidence>
<gene>
    <name evidence="10" type="ORF">ACA1_365710</name>
</gene>
<dbReference type="OMA" id="GREDSHI"/>
<dbReference type="PROSITE" id="PS50011">
    <property type="entry name" value="PROTEIN_KINASE_DOM"/>
    <property type="match status" value="1"/>
</dbReference>
<organism evidence="10 11">
    <name type="scientific">Acanthamoeba castellanii (strain ATCC 30010 / Neff)</name>
    <dbReference type="NCBI Taxonomy" id="1257118"/>
    <lineage>
        <taxon>Eukaryota</taxon>
        <taxon>Amoebozoa</taxon>
        <taxon>Discosea</taxon>
        <taxon>Longamoebia</taxon>
        <taxon>Centramoebida</taxon>
        <taxon>Acanthamoebidae</taxon>
        <taxon>Acanthamoeba</taxon>
    </lineage>
</organism>
<dbReference type="Proteomes" id="UP000011083">
    <property type="component" value="Unassembled WGS sequence"/>
</dbReference>
<dbReference type="SMART" id="SM00220">
    <property type="entry name" value="S_TKc"/>
    <property type="match status" value="1"/>
</dbReference>
<feature type="compositionally biased region" description="Low complexity" evidence="8">
    <location>
        <begin position="1266"/>
        <end position="1277"/>
    </location>
</feature>
<evidence type="ECO:0000256" key="7">
    <source>
        <dbReference type="PROSITE-ProRule" id="PRU10141"/>
    </source>
</evidence>
<evidence type="ECO:0000256" key="8">
    <source>
        <dbReference type="SAM" id="MobiDB-lite"/>
    </source>
</evidence>
<keyword evidence="5 10" id="KW-0418">Kinase</keyword>
<dbReference type="GO" id="GO:0005737">
    <property type="term" value="C:cytoplasm"/>
    <property type="evidence" value="ECO:0007669"/>
    <property type="project" value="TreeGrafter"/>
</dbReference>
<dbReference type="InterPro" id="IPR008271">
    <property type="entry name" value="Ser/Thr_kinase_AS"/>
</dbReference>
<feature type="compositionally biased region" description="Low complexity" evidence="8">
    <location>
        <begin position="787"/>
        <end position="797"/>
    </location>
</feature>
<dbReference type="PANTHER" id="PTHR24058:SF17">
    <property type="entry name" value="HOMEODOMAIN INTERACTING PROTEIN KINASE, ISOFORM D"/>
    <property type="match status" value="1"/>
</dbReference>
<reference evidence="10 11" key="1">
    <citation type="journal article" date="2013" name="Genome Biol.">
        <title>Genome of Acanthamoeba castellanii highlights extensive lateral gene transfer and early evolution of tyrosine kinase signaling.</title>
        <authorList>
            <person name="Clarke M."/>
            <person name="Lohan A.J."/>
            <person name="Liu B."/>
            <person name="Lagkouvardos I."/>
            <person name="Roy S."/>
            <person name="Zafar N."/>
            <person name="Bertelli C."/>
            <person name="Schilde C."/>
            <person name="Kianianmomeni A."/>
            <person name="Burglin T.R."/>
            <person name="Frech C."/>
            <person name="Turcotte B."/>
            <person name="Kopec K.O."/>
            <person name="Synnott J.M."/>
            <person name="Choo C."/>
            <person name="Paponov I."/>
            <person name="Finkler A."/>
            <person name="Soon Heng Tan C."/>
            <person name="Hutchins A.P."/>
            <person name="Weinmeier T."/>
            <person name="Rattei T."/>
            <person name="Chu J.S."/>
            <person name="Gimenez G."/>
            <person name="Irimia M."/>
            <person name="Rigden D.J."/>
            <person name="Fitzpatrick D.A."/>
            <person name="Lorenzo-Morales J."/>
            <person name="Bateman A."/>
            <person name="Chiu C.H."/>
            <person name="Tang P."/>
            <person name="Hegemann P."/>
            <person name="Fromm H."/>
            <person name="Raoult D."/>
            <person name="Greub G."/>
            <person name="Miranda-Saavedra D."/>
            <person name="Chen N."/>
            <person name="Nash P."/>
            <person name="Ginger M.L."/>
            <person name="Horn M."/>
            <person name="Schaap P."/>
            <person name="Caler L."/>
            <person name="Loftus B."/>
        </authorList>
    </citation>
    <scope>NUCLEOTIDE SEQUENCE [LARGE SCALE GENOMIC DNA]</scope>
    <source>
        <strain evidence="10 11">Neff</strain>
    </source>
</reference>
<feature type="compositionally biased region" description="Polar residues" evidence="8">
    <location>
        <begin position="901"/>
        <end position="910"/>
    </location>
</feature>
<feature type="region of interest" description="Disordered" evidence="8">
    <location>
        <begin position="587"/>
        <end position="1194"/>
    </location>
</feature>
<dbReference type="InterPro" id="IPR011009">
    <property type="entry name" value="Kinase-like_dom_sf"/>
</dbReference>
<feature type="region of interest" description="Disordered" evidence="8">
    <location>
        <begin position="471"/>
        <end position="538"/>
    </location>
</feature>
<keyword evidence="1" id="KW-0723">Serine/threonine-protein kinase</keyword>
<feature type="compositionally biased region" description="Basic and acidic residues" evidence="8">
    <location>
        <begin position="887"/>
        <end position="900"/>
    </location>
</feature>
<feature type="domain" description="Protein kinase" evidence="9">
    <location>
        <begin position="116"/>
        <end position="446"/>
    </location>
</feature>
<dbReference type="InterPro" id="IPR000719">
    <property type="entry name" value="Prot_kinase_dom"/>
</dbReference>
<evidence type="ECO:0000256" key="6">
    <source>
        <dbReference type="ARBA" id="ARBA00022840"/>
    </source>
</evidence>
<evidence type="ECO:0000313" key="10">
    <source>
        <dbReference type="EMBL" id="ELR13981.1"/>
    </source>
</evidence>
<dbReference type="InterPro" id="IPR017441">
    <property type="entry name" value="Protein_kinase_ATP_BS"/>
</dbReference>
<dbReference type="RefSeq" id="XP_004335994.1">
    <property type="nucleotide sequence ID" value="XM_004335946.1"/>
</dbReference>
<feature type="compositionally biased region" description="Low complexity" evidence="8">
    <location>
        <begin position="491"/>
        <end position="510"/>
    </location>
</feature>
<dbReference type="GO" id="GO:0005524">
    <property type="term" value="F:ATP binding"/>
    <property type="evidence" value="ECO:0007669"/>
    <property type="project" value="UniProtKB-UniRule"/>
</dbReference>
<dbReference type="Gene3D" id="1.10.510.10">
    <property type="entry name" value="Transferase(Phosphotransferase) domain 1"/>
    <property type="match status" value="1"/>
</dbReference>
<dbReference type="SUPFAM" id="SSF56112">
    <property type="entry name" value="Protein kinase-like (PK-like)"/>
    <property type="match status" value="1"/>
</dbReference>
<feature type="compositionally biased region" description="Gly residues" evidence="8">
    <location>
        <begin position="798"/>
        <end position="815"/>
    </location>
</feature>
<dbReference type="Pfam" id="PF00069">
    <property type="entry name" value="Pkinase"/>
    <property type="match status" value="1"/>
</dbReference>
<feature type="compositionally biased region" description="Low complexity" evidence="8">
    <location>
        <begin position="691"/>
        <end position="726"/>
    </location>
</feature>
<feature type="compositionally biased region" description="Basic residues" evidence="8">
    <location>
        <begin position="1329"/>
        <end position="1340"/>
    </location>
</feature>
<evidence type="ECO:0000256" key="4">
    <source>
        <dbReference type="ARBA" id="ARBA00022741"/>
    </source>
</evidence>
<feature type="compositionally biased region" description="Low complexity" evidence="8">
    <location>
        <begin position="974"/>
        <end position="1004"/>
    </location>
</feature>
<dbReference type="EMBL" id="KB008073">
    <property type="protein sequence ID" value="ELR13981.1"/>
    <property type="molecule type" value="Genomic_DNA"/>
</dbReference>
<keyword evidence="6 7" id="KW-0067">ATP-binding</keyword>
<evidence type="ECO:0000256" key="2">
    <source>
        <dbReference type="ARBA" id="ARBA00022553"/>
    </source>
</evidence>
<keyword evidence="2" id="KW-0597">Phosphoprotein</keyword>
<feature type="compositionally biased region" description="Pro residues" evidence="8">
    <location>
        <begin position="587"/>
        <end position="613"/>
    </location>
</feature>
<dbReference type="GO" id="GO:0004674">
    <property type="term" value="F:protein serine/threonine kinase activity"/>
    <property type="evidence" value="ECO:0007669"/>
    <property type="project" value="UniProtKB-KW"/>
</dbReference>
<accession>L8GPB8</accession>
<dbReference type="GO" id="GO:0004713">
    <property type="term" value="F:protein tyrosine kinase activity"/>
    <property type="evidence" value="ECO:0007669"/>
    <property type="project" value="TreeGrafter"/>
</dbReference>
<feature type="compositionally biased region" description="Polar residues" evidence="8">
    <location>
        <begin position="1106"/>
        <end position="1116"/>
    </location>
</feature>
<name>L8GPB8_ACACF</name>
<dbReference type="GO" id="GO:0005634">
    <property type="term" value="C:nucleus"/>
    <property type="evidence" value="ECO:0007669"/>
    <property type="project" value="TreeGrafter"/>
</dbReference>
<feature type="compositionally biased region" description="Low complexity" evidence="8">
    <location>
        <begin position="935"/>
        <end position="962"/>
    </location>
</feature>
<dbReference type="GeneID" id="14914497"/>
<feature type="binding site" evidence="7">
    <location>
        <position position="145"/>
    </location>
    <ligand>
        <name>ATP</name>
        <dbReference type="ChEBI" id="CHEBI:30616"/>
    </ligand>
</feature>
<dbReference type="InterPro" id="IPR050494">
    <property type="entry name" value="Ser_Thr_dual-spec_kinase"/>
</dbReference>
<evidence type="ECO:0000256" key="3">
    <source>
        <dbReference type="ARBA" id="ARBA00022679"/>
    </source>
</evidence>
<dbReference type="PANTHER" id="PTHR24058">
    <property type="entry name" value="DUAL SPECIFICITY PROTEIN KINASE"/>
    <property type="match status" value="1"/>
</dbReference>
<dbReference type="KEGG" id="acan:ACA1_365710"/>
<dbReference type="PROSITE" id="PS00108">
    <property type="entry name" value="PROTEIN_KINASE_ST"/>
    <property type="match status" value="1"/>
</dbReference>